<accession>A0A085Z1K5</accession>
<feature type="transmembrane region" description="Helical" evidence="1">
    <location>
        <begin position="12"/>
        <end position="28"/>
    </location>
</feature>
<feature type="transmembrane region" description="Helical" evidence="1">
    <location>
        <begin position="65"/>
        <end position="81"/>
    </location>
</feature>
<reference evidence="2 3" key="1">
    <citation type="submission" date="2014-07" db="EMBL/GenBank/DDBJ databases">
        <title>Genome of Chryseobacterium formosense LMG 24722.</title>
        <authorList>
            <person name="Pipes S.E."/>
            <person name="Stropko S.J."/>
            <person name="Newman J.D."/>
        </authorList>
    </citation>
    <scope>NUCLEOTIDE SEQUENCE [LARGE SCALE GENOMIC DNA]</scope>
    <source>
        <strain evidence="2 3">LMG 24722</strain>
    </source>
</reference>
<proteinExistence type="predicted"/>
<keyword evidence="1" id="KW-1133">Transmembrane helix</keyword>
<evidence type="ECO:0000256" key="1">
    <source>
        <dbReference type="SAM" id="Phobius"/>
    </source>
</evidence>
<comment type="caution">
    <text evidence="2">The sequence shown here is derived from an EMBL/GenBank/DDBJ whole genome shotgun (WGS) entry which is preliminary data.</text>
</comment>
<dbReference type="Proteomes" id="UP000028713">
    <property type="component" value="Unassembled WGS sequence"/>
</dbReference>
<sequence length="217" mass="26157">MTWNVEIGKQISMVILVIMMILIIIKYRKIEKVNFFFFAGYILLSLTDFFFYYYHKLTSLSTERFYTICITIVFFLYLLYYMKLLSAQVLKKIQFFILVCFVLSILAMSYVDKSLFEHFSFNMLYINILLLTFSILLFLYQTFNSDKIFEIKNYLPFWISVGLLIFYIGIIPIFYFRTSVSQDIYFFILFLLNLISNIIIAIGLFWTKQDKIKQVRF</sequence>
<feature type="transmembrane region" description="Helical" evidence="1">
    <location>
        <begin position="123"/>
        <end position="143"/>
    </location>
</feature>
<evidence type="ECO:0000313" key="3">
    <source>
        <dbReference type="Proteomes" id="UP000028713"/>
    </source>
</evidence>
<feature type="transmembrane region" description="Helical" evidence="1">
    <location>
        <begin position="155"/>
        <end position="178"/>
    </location>
</feature>
<protein>
    <submittedName>
        <fullName evidence="2">Uncharacterized protein</fullName>
    </submittedName>
</protein>
<dbReference type="STRING" id="236814.IX39_12795"/>
<feature type="transmembrane region" description="Helical" evidence="1">
    <location>
        <begin position="93"/>
        <end position="111"/>
    </location>
</feature>
<keyword evidence="3" id="KW-1185">Reference proteome</keyword>
<organism evidence="2 3">
    <name type="scientific">Chryseobacterium formosense</name>
    <dbReference type="NCBI Taxonomy" id="236814"/>
    <lineage>
        <taxon>Bacteria</taxon>
        <taxon>Pseudomonadati</taxon>
        <taxon>Bacteroidota</taxon>
        <taxon>Flavobacteriia</taxon>
        <taxon>Flavobacteriales</taxon>
        <taxon>Weeksellaceae</taxon>
        <taxon>Chryseobacterium group</taxon>
        <taxon>Chryseobacterium</taxon>
    </lineage>
</organism>
<dbReference type="EMBL" id="JPRP01000002">
    <property type="protein sequence ID" value="KFE98318.1"/>
    <property type="molecule type" value="Genomic_DNA"/>
</dbReference>
<gene>
    <name evidence="2" type="ORF">IX39_12795</name>
</gene>
<feature type="transmembrane region" description="Helical" evidence="1">
    <location>
        <begin position="35"/>
        <end position="53"/>
    </location>
</feature>
<dbReference type="AlphaFoldDB" id="A0A085Z1K5"/>
<name>A0A085Z1K5_9FLAO</name>
<evidence type="ECO:0000313" key="2">
    <source>
        <dbReference type="EMBL" id="KFE98318.1"/>
    </source>
</evidence>
<keyword evidence="1" id="KW-0812">Transmembrane</keyword>
<keyword evidence="1" id="KW-0472">Membrane</keyword>
<dbReference type="eggNOG" id="ENOG50310YZ">
    <property type="taxonomic scope" value="Bacteria"/>
</dbReference>
<dbReference type="RefSeq" id="WP_065721315.1">
    <property type="nucleotide sequence ID" value="NZ_FPAP01000006.1"/>
</dbReference>
<dbReference type="OrthoDB" id="1261990at2"/>
<feature type="transmembrane region" description="Helical" evidence="1">
    <location>
        <begin position="184"/>
        <end position="206"/>
    </location>
</feature>